<protein>
    <submittedName>
        <fullName evidence="1">Uncharacterized protein</fullName>
    </submittedName>
</protein>
<evidence type="ECO:0000313" key="1">
    <source>
        <dbReference type="EMBL" id="OGK06284.1"/>
    </source>
</evidence>
<dbReference type="EMBL" id="MFYX01000033">
    <property type="protein sequence ID" value="OGK06284.1"/>
    <property type="molecule type" value="Genomic_DNA"/>
</dbReference>
<organism evidence="1 2">
    <name type="scientific">Candidatus Raymondbacteria bacterium RIFOXYD12_FULL_49_13</name>
    <dbReference type="NCBI Taxonomy" id="1817890"/>
    <lineage>
        <taxon>Bacteria</taxon>
        <taxon>Raymondiibacteriota</taxon>
    </lineage>
</organism>
<dbReference type="Proteomes" id="UP000179243">
    <property type="component" value="Unassembled WGS sequence"/>
</dbReference>
<reference evidence="1 2" key="1">
    <citation type="journal article" date="2016" name="Nat. Commun.">
        <title>Thousands of microbial genomes shed light on interconnected biogeochemical processes in an aquifer system.</title>
        <authorList>
            <person name="Anantharaman K."/>
            <person name="Brown C.T."/>
            <person name="Hug L.A."/>
            <person name="Sharon I."/>
            <person name="Castelle C.J."/>
            <person name="Probst A.J."/>
            <person name="Thomas B.C."/>
            <person name="Singh A."/>
            <person name="Wilkins M.J."/>
            <person name="Karaoz U."/>
            <person name="Brodie E.L."/>
            <person name="Williams K.H."/>
            <person name="Hubbard S.S."/>
            <person name="Banfield J.F."/>
        </authorList>
    </citation>
    <scope>NUCLEOTIDE SEQUENCE [LARGE SCALE GENOMIC DNA]</scope>
</reference>
<comment type="caution">
    <text evidence="1">The sequence shown here is derived from an EMBL/GenBank/DDBJ whole genome shotgun (WGS) entry which is preliminary data.</text>
</comment>
<sequence length="72" mass="7914">MPGIRWVTAPNSGEGMLPGQLNGIFLQKGEKVRWSWTFGPDGSQVVTGYQIDSKKKASACKKWRMGFAPGKD</sequence>
<dbReference type="AlphaFoldDB" id="A0A1F7FHS3"/>
<name>A0A1F7FHS3_UNCRA</name>
<evidence type="ECO:0000313" key="2">
    <source>
        <dbReference type="Proteomes" id="UP000179243"/>
    </source>
</evidence>
<proteinExistence type="predicted"/>
<gene>
    <name evidence="1" type="ORF">A2519_08395</name>
</gene>
<accession>A0A1F7FHS3</accession>